<name>A0A6J5L7P6_9CAUD</name>
<dbReference type="EMBL" id="LR796247">
    <property type="protein sequence ID" value="CAB4130648.1"/>
    <property type="molecule type" value="Genomic_DNA"/>
</dbReference>
<sequence>MLKFVIVPAMALALAGCQDMKPSADKVQREQQEQLSMQGVMSVGMPAITRFAEKRMMKDILEMRDQMHPTYTYLAGEQSGVIGEKICDSLGYGLNGATQYTNPQRATNYGDGGGGRGVLSLPQADPNGLFSPAAAEGTWVMCKVPGSDKVLPQYIEPRVIVLTFPKEARK</sequence>
<gene>
    <name evidence="1" type="ORF">UFOVP132_4</name>
</gene>
<proteinExistence type="predicted"/>
<protein>
    <submittedName>
        <fullName evidence="1">Uncharacterized protein</fullName>
    </submittedName>
</protein>
<dbReference type="PROSITE" id="PS51257">
    <property type="entry name" value="PROKAR_LIPOPROTEIN"/>
    <property type="match status" value="1"/>
</dbReference>
<evidence type="ECO:0000313" key="1">
    <source>
        <dbReference type="EMBL" id="CAB4130648.1"/>
    </source>
</evidence>
<accession>A0A6J5L7P6</accession>
<organism evidence="1">
    <name type="scientific">uncultured Caudovirales phage</name>
    <dbReference type="NCBI Taxonomy" id="2100421"/>
    <lineage>
        <taxon>Viruses</taxon>
        <taxon>Duplodnaviria</taxon>
        <taxon>Heunggongvirae</taxon>
        <taxon>Uroviricota</taxon>
        <taxon>Caudoviricetes</taxon>
        <taxon>Peduoviridae</taxon>
        <taxon>Maltschvirus</taxon>
        <taxon>Maltschvirus maltsch</taxon>
    </lineage>
</organism>
<reference evidence="1" key="1">
    <citation type="submission" date="2020-04" db="EMBL/GenBank/DDBJ databases">
        <authorList>
            <person name="Chiriac C."/>
            <person name="Salcher M."/>
            <person name="Ghai R."/>
            <person name="Kavagutti S V."/>
        </authorList>
    </citation>
    <scope>NUCLEOTIDE SEQUENCE</scope>
</reference>